<dbReference type="Gene3D" id="2.40.50.1070">
    <property type="match status" value="1"/>
</dbReference>
<gene>
    <name evidence="7" type="ORF">XJ44_08175</name>
</gene>
<feature type="active site" description="Nucleophile" evidence="4">
    <location>
        <position position="393"/>
    </location>
</feature>
<comment type="similarity">
    <text evidence="4">Belongs to the class I-like SAM-binding methyltransferase superfamily. RNA M5U methyltransferase family.</text>
</comment>
<dbReference type="GO" id="GO:0008168">
    <property type="term" value="F:methyltransferase activity"/>
    <property type="evidence" value="ECO:0007669"/>
    <property type="project" value="UniProtKB-KW"/>
</dbReference>
<dbReference type="EMBL" id="LBFC01000022">
    <property type="protein sequence ID" value="ONN26830.1"/>
    <property type="molecule type" value="Genomic_DNA"/>
</dbReference>
<dbReference type="Gene3D" id="2.40.50.140">
    <property type="entry name" value="Nucleic acid-binding proteins"/>
    <property type="match status" value="1"/>
</dbReference>
<accession>A0ABX3IHC7</accession>
<dbReference type="InterPro" id="IPR030390">
    <property type="entry name" value="MeTrfase_TrmA_AS"/>
</dbReference>
<dbReference type="GO" id="GO:0032259">
    <property type="term" value="P:methylation"/>
    <property type="evidence" value="ECO:0007669"/>
    <property type="project" value="UniProtKB-KW"/>
</dbReference>
<evidence type="ECO:0000256" key="3">
    <source>
        <dbReference type="ARBA" id="ARBA00022691"/>
    </source>
</evidence>
<dbReference type="RefSeq" id="WP_077198678.1">
    <property type="nucleotide sequence ID" value="NZ_LBFC01000022.1"/>
</dbReference>
<proteinExistence type="inferred from homology"/>
<evidence type="ECO:0000313" key="8">
    <source>
        <dbReference type="Proteomes" id="UP000242616"/>
    </source>
</evidence>
<keyword evidence="3 4" id="KW-0949">S-adenosyl-L-methionine</keyword>
<dbReference type="NCBIfam" id="TIGR00479">
    <property type="entry name" value="rumA"/>
    <property type="match status" value="1"/>
</dbReference>
<evidence type="ECO:0000313" key="7">
    <source>
        <dbReference type="EMBL" id="ONN26830.1"/>
    </source>
</evidence>
<dbReference type="InterPro" id="IPR002792">
    <property type="entry name" value="TRAM_dom"/>
</dbReference>
<evidence type="ECO:0000256" key="4">
    <source>
        <dbReference type="PROSITE-ProRule" id="PRU01024"/>
    </source>
</evidence>
<dbReference type="CDD" id="cd02440">
    <property type="entry name" value="AdoMet_MTases"/>
    <property type="match status" value="1"/>
</dbReference>
<dbReference type="Pfam" id="PF01938">
    <property type="entry name" value="TRAM"/>
    <property type="match status" value="1"/>
</dbReference>
<feature type="binding site" evidence="4">
    <location>
        <position position="321"/>
    </location>
    <ligand>
        <name>S-adenosyl-L-methionine</name>
        <dbReference type="ChEBI" id="CHEBI:59789"/>
    </ligand>
</feature>
<name>A0ABX3IHC7_9BACT</name>
<dbReference type="SUPFAM" id="SSF53335">
    <property type="entry name" value="S-adenosyl-L-methionine-dependent methyltransferases"/>
    <property type="match status" value="1"/>
</dbReference>
<feature type="active site" evidence="5">
    <location>
        <position position="393"/>
    </location>
</feature>
<sequence>MGEMVYIEKMAYGGSGIGKLPGGKVVFVENAYPGELVEVKVLKDKNDYAIARVLNVLERVPERRAVKCPYFKRCGGCNFLDLRYEKQIELKKQVFLEQLFRISKVELDDIGVEQSNQEYGYRLKMEFSITKDRKLGLKMKNSNRIIEIKSCLIAPKPVNDLLKLIPEVLEMFKVDVYDGKRGTLKNVVIRYSPNGELMVIFVTKTEFFKDGKKIAAILAKKVPLLKSVVHVMNSNDKVVLRGPYRILKGEGVITYDFSWEKFQIPPTAFFQNNYYITEKMMEYLTKQLDLKDNEVVLDLFSGLGTFSIRLALLSKFVISVESNHVSVKAGRANANINNVRNIRFVESDAYEFLKEYNRNFDVLVLDPPRSGLEKDLSLEILKRNPEKIAYISCNPTTFSRDLSILLEKYKLKTIRLFDMFPQTYHTELVAILVRK</sequence>
<feature type="binding site" evidence="4">
    <location>
        <position position="271"/>
    </location>
    <ligand>
        <name>S-adenosyl-L-methionine</name>
        <dbReference type="ChEBI" id="CHEBI:59789"/>
    </ligand>
</feature>
<reference evidence="7 8" key="1">
    <citation type="submission" date="2015-06" db="EMBL/GenBank/DDBJ databases">
        <title>Genome sequencing of Thermotogales isolates from hydrothermal vents.</title>
        <authorList>
            <person name="Haverkamp T.H."/>
            <person name="Kublanov I.V."/>
            <person name="Nesbo C.L."/>
        </authorList>
    </citation>
    <scope>NUCLEOTIDE SEQUENCE [LARGE SCALE GENOMIC DNA]</scope>
    <source>
        <strain evidence="8">ik275mar</strain>
    </source>
</reference>
<evidence type="ECO:0000256" key="1">
    <source>
        <dbReference type="ARBA" id="ARBA00022603"/>
    </source>
</evidence>
<feature type="binding site" evidence="4">
    <location>
        <position position="300"/>
    </location>
    <ligand>
        <name>S-adenosyl-L-methionine</name>
        <dbReference type="ChEBI" id="CHEBI:59789"/>
    </ligand>
</feature>
<dbReference type="PANTHER" id="PTHR11061:SF30">
    <property type="entry name" value="TRNA (URACIL(54)-C(5))-METHYLTRANSFERASE"/>
    <property type="match status" value="1"/>
</dbReference>
<dbReference type="PROSITE" id="PS01230">
    <property type="entry name" value="TRMA_1"/>
    <property type="match status" value="1"/>
</dbReference>
<dbReference type="InterPro" id="IPR010280">
    <property type="entry name" value="U5_MeTrfase_fam"/>
</dbReference>
<organism evidence="7 8">
    <name type="scientific">Thermosipho affectus</name>
    <dbReference type="NCBI Taxonomy" id="660294"/>
    <lineage>
        <taxon>Bacteria</taxon>
        <taxon>Thermotogati</taxon>
        <taxon>Thermotogota</taxon>
        <taxon>Thermotogae</taxon>
        <taxon>Thermotogales</taxon>
        <taxon>Fervidobacteriaceae</taxon>
        <taxon>Thermosipho</taxon>
    </lineage>
</organism>
<dbReference type="PROSITE" id="PS01231">
    <property type="entry name" value="TRMA_2"/>
    <property type="match status" value="1"/>
</dbReference>
<evidence type="ECO:0000259" key="6">
    <source>
        <dbReference type="PROSITE" id="PS50926"/>
    </source>
</evidence>
<dbReference type="SUPFAM" id="SSF50249">
    <property type="entry name" value="Nucleic acid-binding proteins"/>
    <property type="match status" value="1"/>
</dbReference>
<keyword evidence="2 4" id="KW-0808">Transferase</keyword>
<feature type="binding site" evidence="4">
    <location>
        <position position="366"/>
    </location>
    <ligand>
        <name>S-adenosyl-L-methionine</name>
        <dbReference type="ChEBI" id="CHEBI:59789"/>
    </ligand>
</feature>
<dbReference type="PROSITE" id="PS51687">
    <property type="entry name" value="SAM_MT_RNA_M5U"/>
    <property type="match status" value="1"/>
</dbReference>
<evidence type="ECO:0000256" key="2">
    <source>
        <dbReference type="ARBA" id="ARBA00022679"/>
    </source>
</evidence>
<dbReference type="InterPro" id="IPR030391">
    <property type="entry name" value="MeTrfase_TrmA_CS"/>
</dbReference>
<keyword evidence="8" id="KW-1185">Reference proteome</keyword>
<protein>
    <submittedName>
        <fullName evidence="7">RNA methyltransferase</fullName>
    </submittedName>
</protein>
<dbReference type="Pfam" id="PF05958">
    <property type="entry name" value="tRNA_U5-meth_tr"/>
    <property type="match status" value="1"/>
</dbReference>
<feature type="domain" description="TRAM" evidence="6">
    <location>
        <begin position="1"/>
        <end position="55"/>
    </location>
</feature>
<comment type="caution">
    <text evidence="7">The sequence shown here is derived from an EMBL/GenBank/DDBJ whole genome shotgun (WGS) entry which is preliminary data.</text>
</comment>
<dbReference type="PANTHER" id="PTHR11061">
    <property type="entry name" value="RNA M5U METHYLTRANSFERASE"/>
    <property type="match status" value="1"/>
</dbReference>
<dbReference type="PROSITE" id="PS50926">
    <property type="entry name" value="TRAM"/>
    <property type="match status" value="1"/>
</dbReference>
<dbReference type="Proteomes" id="UP000242616">
    <property type="component" value="Unassembled WGS sequence"/>
</dbReference>
<dbReference type="Gene3D" id="3.40.50.150">
    <property type="entry name" value="Vaccinia Virus protein VP39"/>
    <property type="match status" value="1"/>
</dbReference>
<dbReference type="InterPro" id="IPR029063">
    <property type="entry name" value="SAM-dependent_MTases_sf"/>
</dbReference>
<dbReference type="InterPro" id="IPR012340">
    <property type="entry name" value="NA-bd_OB-fold"/>
</dbReference>
<keyword evidence="1 4" id="KW-0489">Methyltransferase</keyword>
<evidence type="ECO:0000256" key="5">
    <source>
        <dbReference type="PROSITE-ProRule" id="PRU10015"/>
    </source>
</evidence>